<evidence type="ECO:0000313" key="1">
    <source>
        <dbReference type="EMBL" id="GBM08651.1"/>
    </source>
</evidence>
<accession>A0A4Y2CVY9</accession>
<dbReference type="AlphaFoldDB" id="A0A4Y2CVY9"/>
<protein>
    <submittedName>
        <fullName evidence="1">Uncharacterized protein</fullName>
    </submittedName>
</protein>
<evidence type="ECO:0000313" key="2">
    <source>
        <dbReference type="Proteomes" id="UP000499080"/>
    </source>
</evidence>
<dbReference type="EMBL" id="BGPR01000259">
    <property type="protein sequence ID" value="GBM08651.1"/>
    <property type="molecule type" value="Genomic_DNA"/>
</dbReference>
<comment type="caution">
    <text evidence="1">The sequence shown here is derived from an EMBL/GenBank/DDBJ whole genome shotgun (WGS) entry which is preliminary data.</text>
</comment>
<name>A0A4Y2CVY9_ARAVE</name>
<gene>
    <name evidence="1" type="ORF">AVEN_52484_1</name>
</gene>
<dbReference type="Proteomes" id="UP000499080">
    <property type="component" value="Unassembled WGS sequence"/>
</dbReference>
<organism evidence="1 2">
    <name type="scientific">Araneus ventricosus</name>
    <name type="common">Orbweaver spider</name>
    <name type="synonym">Epeira ventricosa</name>
    <dbReference type="NCBI Taxonomy" id="182803"/>
    <lineage>
        <taxon>Eukaryota</taxon>
        <taxon>Metazoa</taxon>
        <taxon>Ecdysozoa</taxon>
        <taxon>Arthropoda</taxon>
        <taxon>Chelicerata</taxon>
        <taxon>Arachnida</taxon>
        <taxon>Araneae</taxon>
        <taxon>Araneomorphae</taxon>
        <taxon>Entelegynae</taxon>
        <taxon>Araneoidea</taxon>
        <taxon>Araneidae</taxon>
        <taxon>Araneus</taxon>
    </lineage>
</organism>
<proteinExistence type="predicted"/>
<keyword evidence="2" id="KW-1185">Reference proteome</keyword>
<sequence length="142" mass="16473">MRTGHRINAPEEEKVSIQPLLISRLAGLPPLTFHKPLQTLGSQGQTSRGSQFFFIHQLFSRYLFWRTWYATRVVIFLLQKNQIVPPGHYLLVLQELSDGEKACDYINALDINDKEYIKENNLSNSENEVNDFQDMEDLSDDD</sequence>
<reference evidence="1 2" key="1">
    <citation type="journal article" date="2019" name="Sci. Rep.">
        <title>Orb-weaving spider Araneus ventricosus genome elucidates the spidroin gene catalogue.</title>
        <authorList>
            <person name="Kono N."/>
            <person name="Nakamura H."/>
            <person name="Ohtoshi R."/>
            <person name="Moran D.A.P."/>
            <person name="Shinohara A."/>
            <person name="Yoshida Y."/>
            <person name="Fujiwara M."/>
            <person name="Mori M."/>
            <person name="Tomita M."/>
            <person name="Arakawa K."/>
        </authorList>
    </citation>
    <scope>NUCLEOTIDE SEQUENCE [LARGE SCALE GENOMIC DNA]</scope>
</reference>